<dbReference type="AlphaFoldDB" id="A0A6M2DAR7"/>
<sequence>MFCFFFFFFCMRRECILLRGRANGWVYIKYGCAEVDACRTIGSTTTSPKHFFVHSVVAFSALRKNQCIGCLELRVCAFSSK</sequence>
<proteinExistence type="predicted"/>
<dbReference type="EMBL" id="GHWJ01010498">
    <property type="protein sequence ID" value="NOV43235.1"/>
    <property type="molecule type" value="Transcribed_RNA"/>
</dbReference>
<evidence type="ECO:0000313" key="2">
    <source>
        <dbReference type="EMBL" id="NOV43235.1"/>
    </source>
</evidence>
<feature type="chain" id="PRO_5026669080" evidence="1">
    <location>
        <begin position="18"/>
        <end position="81"/>
    </location>
</feature>
<evidence type="ECO:0000256" key="1">
    <source>
        <dbReference type="SAM" id="SignalP"/>
    </source>
</evidence>
<protein>
    <submittedName>
        <fullName evidence="2">Putative secreted protein</fullName>
    </submittedName>
</protein>
<feature type="signal peptide" evidence="1">
    <location>
        <begin position="1"/>
        <end position="17"/>
    </location>
</feature>
<organism evidence="2">
    <name type="scientific">Rhipicephalus microplus</name>
    <name type="common">Cattle tick</name>
    <name type="synonym">Boophilus microplus</name>
    <dbReference type="NCBI Taxonomy" id="6941"/>
    <lineage>
        <taxon>Eukaryota</taxon>
        <taxon>Metazoa</taxon>
        <taxon>Ecdysozoa</taxon>
        <taxon>Arthropoda</taxon>
        <taxon>Chelicerata</taxon>
        <taxon>Arachnida</taxon>
        <taxon>Acari</taxon>
        <taxon>Parasitiformes</taxon>
        <taxon>Ixodida</taxon>
        <taxon>Ixodoidea</taxon>
        <taxon>Ixodidae</taxon>
        <taxon>Rhipicephalinae</taxon>
        <taxon>Rhipicephalus</taxon>
        <taxon>Boophilus</taxon>
    </lineage>
</organism>
<reference evidence="2" key="1">
    <citation type="submission" date="2019-09" db="EMBL/GenBank/DDBJ databases">
        <title>Organ-specific transcriptomic study of the physiology of the cattle tick, Rhipicephalus microplus.</title>
        <authorList>
            <person name="Tirloni L."/>
            <person name="Braz G."/>
            <person name="Gandara A.C.P."/>
            <person name="Sabadin G.A."/>
            <person name="da Silva R.M."/>
            <person name="Guizzo M.G."/>
            <person name="Machado J.A."/>
            <person name="Costa E.P."/>
            <person name="Gomes H.F."/>
            <person name="Moraes J."/>
            <person name="Mota M.B.S."/>
            <person name="Mesquita R.D."/>
            <person name="Alvarenga P.H."/>
            <person name="Alves F."/>
            <person name="Seixas A."/>
            <person name="da Fonseca R.N."/>
            <person name="Fogaca A."/>
            <person name="Logullo C."/>
            <person name="Tanaka A."/>
            <person name="Daffre S."/>
            <person name="Termignoni C."/>
            <person name="Vaz I.S.Jr."/>
            <person name="Oliveira P.L."/>
            <person name="Ribeiro J.M."/>
        </authorList>
    </citation>
    <scope>NUCLEOTIDE SEQUENCE</scope>
    <source>
        <strain evidence="2">Porto Alegre</strain>
    </source>
</reference>
<keyword evidence="1" id="KW-0732">Signal</keyword>
<accession>A0A6M2DAR7</accession>
<name>A0A6M2DAR7_RHIMP</name>